<gene>
    <name evidence="2" type="ORF">KIPB_012951</name>
</gene>
<accession>A0A391NY59</accession>
<name>A0A391NY59_9EUKA</name>
<reference evidence="2 3" key="1">
    <citation type="journal article" date="2018" name="PLoS ONE">
        <title>The draft genome of Kipferlia bialata reveals reductive genome evolution in fornicate parasites.</title>
        <authorList>
            <person name="Tanifuji G."/>
            <person name="Takabayashi S."/>
            <person name="Kume K."/>
            <person name="Takagi M."/>
            <person name="Nakayama T."/>
            <person name="Kamikawa R."/>
            <person name="Inagaki Y."/>
            <person name="Hashimoto T."/>
        </authorList>
    </citation>
    <scope>NUCLEOTIDE SEQUENCE [LARGE SCALE GENOMIC DNA]</scope>
    <source>
        <strain evidence="2">NY0173</strain>
    </source>
</reference>
<protein>
    <submittedName>
        <fullName evidence="2">Uncharacterized protein</fullName>
    </submittedName>
</protein>
<feature type="compositionally biased region" description="Low complexity" evidence="1">
    <location>
        <begin position="47"/>
        <end position="56"/>
    </location>
</feature>
<dbReference type="EMBL" id="BDIP01005931">
    <property type="protein sequence ID" value="GCA64038.1"/>
    <property type="molecule type" value="Genomic_DNA"/>
</dbReference>
<sequence length="102" mass="11331">MRPGVGTMLQSPNLNDQYSIDRRIVTLERRLETTDHPGAQTPAVYASHAHASHAQGVGQGQTGRERERERERGARPMDTRRHPITGTGTGYQYGASTSREMD</sequence>
<dbReference type="Proteomes" id="UP000265618">
    <property type="component" value="Unassembled WGS sequence"/>
</dbReference>
<feature type="region of interest" description="Disordered" evidence="1">
    <location>
        <begin position="47"/>
        <end position="102"/>
    </location>
</feature>
<proteinExistence type="predicted"/>
<feature type="compositionally biased region" description="Basic and acidic residues" evidence="1">
    <location>
        <begin position="63"/>
        <end position="81"/>
    </location>
</feature>
<comment type="caution">
    <text evidence="2">The sequence shown here is derived from an EMBL/GenBank/DDBJ whole genome shotgun (WGS) entry which is preliminary data.</text>
</comment>
<evidence type="ECO:0000313" key="2">
    <source>
        <dbReference type="EMBL" id="GCA64038.1"/>
    </source>
</evidence>
<keyword evidence="3" id="KW-1185">Reference proteome</keyword>
<evidence type="ECO:0000256" key="1">
    <source>
        <dbReference type="SAM" id="MobiDB-lite"/>
    </source>
</evidence>
<evidence type="ECO:0000313" key="3">
    <source>
        <dbReference type="Proteomes" id="UP000265618"/>
    </source>
</evidence>
<dbReference type="AlphaFoldDB" id="A0A391NY59"/>
<organism evidence="2 3">
    <name type="scientific">Kipferlia bialata</name>
    <dbReference type="NCBI Taxonomy" id="797122"/>
    <lineage>
        <taxon>Eukaryota</taxon>
        <taxon>Metamonada</taxon>
        <taxon>Carpediemonas-like organisms</taxon>
        <taxon>Kipferlia</taxon>
    </lineage>
</organism>